<evidence type="ECO:0000313" key="1">
    <source>
        <dbReference type="EMBL" id="AKV70325.1"/>
    </source>
</evidence>
<name>A0A0K1S8F0_9CHRO</name>
<reference evidence="1 2" key="1">
    <citation type="journal article" date="2016" name="Stand. Genomic Sci.">
        <title>Complete genome sequence and genomic characterization of Microcystis panniformis FACHB 1757 by third-generation sequencing.</title>
        <authorList>
            <person name="Zhang J.Y."/>
            <person name="Guan R."/>
            <person name="Zhang H.J."/>
            <person name="Li H."/>
            <person name="Xiao P."/>
            <person name="Yu G.L."/>
            <person name="Du L."/>
            <person name="Cao D.M."/>
            <person name="Zhu B.C."/>
            <person name="Li R.H."/>
            <person name="Lu Z.H."/>
        </authorList>
    </citation>
    <scope>NUCLEOTIDE SEQUENCE [LARGE SCALE GENOMIC DNA]</scope>
    <source>
        <strain evidence="1 2">FACHB-1757</strain>
    </source>
</reference>
<accession>A0A0K1S8F0</accession>
<dbReference type="KEGG" id="mpk:VL20_5497"/>
<gene>
    <name evidence="1" type="ORF">VL20_5497</name>
</gene>
<proteinExistence type="predicted"/>
<dbReference type="InterPro" id="IPR021399">
    <property type="entry name" value="DUF3038"/>
</dbReference>
<dbReference type="Pfam" id="PF11237">
    <property type="entry name" value="DUF3038"/>
    <property type="match status" value="1"/>
</dbReference>
<dbReference type="EMBL" id="CP011339">
    <property type="protein sequence ID" value="AKV70325.1"/>
    <property type="molecule type" value="Genomic_DNA"/>
</dbReference>
<sequence length="215" mass="24232">MQEKNNLNYYDTLEPVIFSPKPKFFSWQFLLSMSLTMPQSAESSTGEDLPLAISPSNEQLESINSYLNLILAALVSLANLDSDSITQAAQELALELDTSDRLAAHYWQPQSKLSLADIRSLVLLLCHLAQKKQELIRRAVILLEQVGTQGQEPVKTTLLGNYIANFRLKYPEISENNLSDSSLISLAWKLLIDLLFYSSPRSHLLLWHTLLASKK</sequence>
<dbReference type="AlphaFoldDB" id="A0A0K1S8F0"/>
<dbReference type="PATRIC" id="fig|1638788.3.peg.5544"/>
<evidence type="ECO:0008006" key="3">
    <source>
        <dbReference type="Google" id="ProtNLM"/>
    </source>
</evidence>
<dbReference type="Proteomes" id="UP000068167">
    <property type="component" value="Chromosome"/>
</dbReference>
<organism evidence="1 2">
    <name type="scientific">Microcystis panniformis FACHB-1757</name>
    <dbReference type="NCBI Taxonomy" id="1638788"/>
    <lineage>
        <taxon>Bacteria</taxon>
        <taxon>Bacillati</taxon>
        <taxon>Cyanobacteriota</taxon>
        <taxon>Cyanophyceae</taxon>
        <taxon>Oscillatoriophycideae</taxon>
        <taxon>Chroococcales</taxon>
        <taxon>Microcystaceae</taxon>
        <taxon>Microcystis</taxon>
    </lineage>
</organism>
<protein>
    <recommendedName>
        <fullName evidence="3">DUF3038 domain-containing protein</fullName>
    </recommendedName>
</protein>
<evidence type="ECO:0000313" key="2">
    <source>
        <dbReference type="Proteomes" id="UP000068167"/>
    </source>
</evidence>
<keyword evidence="2" id="KW-1185">Reference proteome</keyword>